<dbReference type="AlphaFoldDB" id="A0A0C2D5W1"/>
<protein>
    <submittedName>
        <fullName evidence="2">Uncharacterized protein</fullName>
    </submittedName>
</protein>
<keyword evidence="1" id="KW-0812">Transmembrane</keyword>
<evidence type="ECO:0000313" key="2">
    <source>
        <dbReference type="EMBL" id="KIG17065.1"/>
    </source>
</evidence>
<feature type="transmembrane region" description="Helical" evidence="1">
    <location>
        <begin position="125"/>
        <end position="146"/>
    </location>
</feature>
<evidence type="ECO:0000313" key="3">
    <source>
        <dbReference type="Proteomes" id="UP000031599"/>
    </source>
</evidence>
<proteinExistence type="predicted"/>
<gene>
    <name evidence="2" type="ORF">DB30_03662</name>
</gene>
<keyword evidence="1" id="KW-0472">Membrane</keyword>
<accession>A0A0C2D5W1</accession>
<name>A0A0C2D5W1_9BACT</name>
<feature type="transmembrane region" description="Helical" evidence="1">
    <location>
        <begin position="95"/>
        <end position="119"/>
    </location>
</feature>
<reference evidence="2 3" key="1">
    <citation type="submission" date="2014-12" db="EMBL/GenBank/DDBJ databases">
        <title>Genome assembly of Enhygromyxa salina DSM 15201.</title>
        <authorList>
            <person name="Sharma G."/>
            <person name="Subramanian S."/>
        </authorList>
    </citation>
    <scope>NUCLEOTIDE SEQUENCE [LARGE SCALE GENOMIC DNA]</scope>
    <source>
        <strain evidence="2 3">DSM 15201</strain>
    </source>
</reference>
<comment type="caution">
    <text evidence="2">The sequence shown here is derived from an EMBL/GenBank/DDBJ whole genome shotgun (WGS) entry which is preliminary data.</text>
</comment>
<organism evidence="2 3">
    <name type="scientific">Enhygromyxa salina</name>
    <dbReference type="NCBI Taxonomy" id="215803"/>
    <lineage>
        <taxon>Bacteria</taxon>
        <taxon>Pseudomonadati</taxon>
        <taxon>Myxococcota</taxon>
        <taxon>Polyangia</taxon>
        <taxon>Nannocystales</taxon>
        <taxon>Nannocystaceae</taxon>
        <taxon>Enhygromyxa</taxon>
    </lineage>
</organism>
<sequence>MPAPRVDDQLSLTGRALWDGLRDRRVILQLVNGAELGGTVVAHSGSDIALARASDGTVVSVPKAEVKGVRARPLTTRDSGGGLPLGNRPTDSGHALYGGGVALLSFGVPFSVAGTAMLGVCPSCLYIHLPLLLPGIALVTGGAIALKRAKQRNSAFRKAWGIPLAGRMQLTPSLAFTRAGGEVGFALRF</sequence>
<dbReference type="EMBL" id="JMCC02000029">
    <property type="protein sequence ID" value="KIG17065.1"/>
    <property type="molecule type" value="Genomic_DNA"/>
</dbReference>
<dbReference type="Proteomes" id="UP000031599">
    <property type="component" value="Unassembled WGS sequence"/>
</dbReference>
<evidence type="ECO:0000256" key="1">
    <source>
        <dbReference type="SAM" id="Phobius"/>
    </source>
</evidence>
<keyword evidence="1" id="KW-1133">Transmembrane helix</keyword>